<keyword evidence="3" id="KW-1185">Reference proteome</keyword>
<dbReference type="EMBL" id="RPHB01000001">
    <property type="protein sequence ID" value="MBW3466660.1"/>
    <property type="molecule type" value="Genomic_DNA"/>
</dbReference>
<dbReference type="InterPro" id="IPR045746">
    <property type="entry name" value="ACT14924-like_Acyltransf_dom"/>
</dbReference>
<comment type="caution">
    <text evidence="2">The sequence shown here is derived from an EMBL/GenBank/DDBJ whole genome shotgun (WGS) entry which is preliminary data.</text>
</comment>
<dbReference type="SMART" id="SM00563">
    <property type="entry name" value="PlsC"/>
    <property type="match status" value="1"/>
</dbReference>
<proteinExistence type="predicted"/>
<evidence type="ECO:0000259" key="1">
    <source>
        <dbReference type="SMART" id="SM00563"/>
    </source>
</evidence>
<keyword evidence="2" id="KW-0808">Transferase</keyword>
<accession>A0A951MC83</accession>
<dbReference type="SUPFAM" id="SSF69593">
    <property type="entry name" value="Glycerol-3-phosphate (1)-acyltransferase"/>
    <property type="match status" value="1"/>
</dbReference>
<keyword evidence="2" id="KW-0012">Acyltransferase</keyword>
<dbReference type="Proteomes" id="UP000727490">
    <property type="component" value="Unassembled WGS sequence"/>
</dbReference>
<feature type="domain" description="Phospholipid/glycerol acyltransferase" evidence="1">
    <location>
        <begin position="87"/>
        <end position="203"/>
    </location>
</feature>
<dbReference type="AlphaFoldDB" id="A0A951MC83"/>
<reference evidence="2 3" key="1">
    <citation type="journal article" date="2020" name="Syst. Appl. Microbiol.">
        <title>Arthrospiribacter ruber gen. nov., sp. nov., a novel bacterium isolated from Arthrospira cultures.</title>
        <authorList>
            <person name="Waleron M."/>
            <person name="Misztak A."/>
            <person name="Waleron M.M."/>
            <person name="Furmaniak M."/>
            <person name="Mrozik A."/>
            <person name="Waleron K."/>
        </authorList>
    </citation>
    <scope>NUCLEOTIDE SEQUENCE [LARGE SCALE GENOMIC DNA]</scope>
    <source>
        <strain evidence="2 3">DPMB0001</strain>
    </source>
</reference>
<dbReference type="InterPro" id="IPR002123">
    <property type="entry name" value="Plipid/glycerol_acylTrfase"/>
</dbReference>
<dbReference type="GO" id="GO:0016746">
    <property type="term" value="F:acyltransferase activity"/>
    <property type="evidence" value="ECO:0007669"/>
    <property type="project" value="UniProtKB-KW"/>
</dbReference>
<dbReference type="RefSeq" id="WP_343207070.1">
    <property type="nucleotide sequence ID" value="NZ_RPHB01000001.1"/>
</dbReference>
<sequence length="275" mass="31526">MGKSRLPEKPFIDIENVLKDKNPGLHKWMPGFVLSYLKRIVHEKDINQVMANIGHLQGMDFVNALVDEFGVEVTLTGEENIPLDRSVIFASNHPLGGMDGIAFMYALGKYRQDIRFLVNDILTNIKNFEPMFVPVNKHGANSREVSKLIEETYAGEHAVLVFPAGLVSRKQTGGVKDLEWKKSFISKAKRYKKDIVPVYIEGKNSDFFYNLARFRKQLGIKANIEMLYLADEMFSQRGKKVVIHIGKPISYQYFDKSKTENEWAEEVKELVYQMA</sequence>
<gene>
    <name evidence="2" type="ORF">EGN73_02365</name>
</gene>
<organism evidence="2 3">
    <name type="scientific">Arthrospiribacter ruber</name>
    <dbReference type="NCBI Taxonomy" id="2487934"/>
    <lineage>
        <taxon>Bacteria</taxon>
        <taxon>Pseudomonadati</taxon>
        <taxon>Bacteroidota</taxon>
        <taxon>Cytophagia</taxon>
        <taxon>Cytophagales</taxon>
        <taxon>Cyclobacteriaceae</taxon>
        <taxon>Arthrospiribacter</taxon>
    </lineage>
</organism>
<dbReference type="Pfam" id="PF19576">
    <property type="entry name" value="Acyltransf_2"/>
    <property type="match status" value="1"/>
</dbReference>
<evidence type="ECO:0000313" key="2">
    <source>
        <dbReference type="EMBL" id="MBW3466660.1"/>
    </source>
</evidence>
<protein>
    <submittedName>
        <fullName evidence="2">Glycerol acyltransferase</fullName>
    </submittedName>
</protein>
<evidence type="ECO:0000313" key="3">
    <source>
        <dbReference type="Proteomes" id="UP000727490"/>
    </source>
</evidence>
<name>A0A951MC83_9BACT</name>